<evidence type="ECO:0000313" key="2">
    <source>
        <dbReference type="EMBL" id="ACD90109.1"/>
    </source>
</evidence>
<evidence type="ECO:0000256" key="1">
    <source>
        <dbReference type="ARBA" id="ARBA00023118"/>
    </source>
</evidence>
<dbReference type="HOGENOM" id="CLU_051351_1_1_10"/>
<accession>B3EC34</accession>
<dbReference type="STRING" id="290315.Clim_1034"/>
<proteinExistence type="predicted"/>
<dbReference type="SUPFAM" id="SSF81301">
    <property type="entry name" value="Nucleotidyltransferase"/>
    <property type="match status" value="1"/>
</dbReference>
<dbReference type="EMBL" id="CP001097">
    <property type="protein sequence ID" value="ACD90109.1"/>
    <property type="molecule type" value="Genomic_DNA"/>
</dbReference>
<dbReference type="Proteomes" id="UP000008841">
    <property type="component" value="Chromosome"/>
</dbReference>
<dbReference type="eggNOG" id="COG1746">
    <property type="taxonomic scope" value="Bacteria"/>
</dbReference>
<evidence type="ECO:0000313" key="3">
    <source>
        <dbReference type="Proteomes" id="UP000008841"/>
    </source>
</evidence>
<dbReference type="OrthoDB" id="1118920at2"/>
<name>B3EC34_CHLL2</name>
<reference evidence="2 3" key="1">
    <citation type="submission" date="2008-05" db="EMBL/GenBank/DDBJ databases">
        <title>Complete sequence of Chlorobium limicola DSM 245.</title>
        <authorList>
            <consortium name="US DOE Joint Genome Institute"/>
            <person name="Lucas S."/>
            <person name="Copeland A."/>
            <person name="Lapidus A."/>
            <person name="Glavina del Rio T."/>
            <person name="Dalin E."/>
            <person name="Tice H."/>
            <person name="Bruce D."/>
            <person name="Goodwin L."/>
            <person name="Pitluck S."/>
            <person name="Schmutz J."/>
            <person name="Larimer F."/>
            <person name="Land M."/>
            <person name="Hauser L."/>
            <person name="Kyrpides N."/>
            <person name="Ovchinnikova G."/>
            <person name="Zhao F."/>
            <person name="Li T."/>
            <person name="Liu Z."/>
            <person name="Overmann J."/>
            <person name="Bryant D.A."/>
            <person name="Richardson P."/>
        </authorList>
    </citation>
    <scope>NUCLEOTIDE SEQUENCE [LARGE SCALE GENOMIC DNA]</scope>
    <source>
        <strain evidence="3">DSM 245 / NBRC 103803 / 6330</strain>
    </source>
</reference>
<organism evidence="2 3">
    <name type="scientific">Chlorobium limicola (strain DSM 245 / NBRC 103803 / 6330)</name>
    <dbReference type="NCBI Taxonomy" id="290315"/>
    <lineage>
        <taxon>Bacteria</taxon>
        <taxon>Pseudomonadati</taxon>
        <taxon>Chlorobiota</taxon>
        <taxon>Chlorobiia</taxon>
        <taxon>Chlorobiales</taxon>
        <taxon>Chlorobiaceae</taxon>
        <taxon>Chlorobium/Pelodictyon group</taxon>
        <taxon>Chlorobium</taxon>
    </lineage>
</organism>
<gene>
    <name evidence="2" type="ordered locus">Clim_1034</name>
</gene>
<protein>
    <recommendedName>
        <fullName evidence="4">Nucleotidyltransferase</fullName>
    </recommendedName>
</protein>
<dbReference type="RefSeq" id="WP_012465988.1">
    <property type="nucleotide sequence ID" value="NC_010803.1"/>
</dbReference>
<dbReference type="Pfam" id="PF18144">
    <property type="entry name" value="SMODS"/>
    <property type="match status" value="1"/>
</dbReference>
<evidence type="ECO:0008006" key="4">
    <source>
        <dbReference type="Google" id="ProtNLM"/>
    </source>
</evidence>
<dbReference type="AlphaFoldDB" id="B3EC34"/>
<dbReference type="GO" id="GO:0016779">
    <property type="term" value="F:nucleotidyltransferase activity"/>
    <property type="evidence" value="ECO:0007669"/>
    <property type="project" value="InterPro"/>
</dbReference>
<dbReference type="InterPro" id="IPR043519">
    <property type="entry name" value="NT_sf"/>
</dbReference>
<dbReference type="InterPro" id="IPR006116">
    <property type="entry name" value="NT_2-5OAS_ClassI-CCAase"/>
</dbReference>
<keyword evidence="1" id="KW-0051">Antiviral defense</keyword>
<dbReference type="CDD" id="cd05400">
    <property type="entry name" value="NT_2-5OAS_ClassI-CCAase"/>
    <property type="match status" value="1"/>
</dbReference>
<dbReference type="KEGG" id="cli:Clim_1034"/>
<sequence>MSEAVYFEIFCTDLLVGTTMRSTISTRYLAICTRLNKDFWNMDTTTGGRYVGSFGRNTANSWISDIDMLFEMPWSTYTTYNSYISNGQSALLQAVKNSIAKTYPSTSLKGDGQIVLVKFTDGMEFEVLPAFKNTDELYTFADSNGGGSWKKTNPIPEIKSISTGDILTNNNLRHLCRMTRAWKYYCNVPINGLLIDTLAYRFLTNWSNRDKSYLYYDLMCRDFFEYLKNQTENQTIWYAIGSCQTIYNPENFRYKATVAFNKSKEAIKYQTDKIECSAKQKWREIYGTRFPS</sequence>
<dbReference type="GO" id="GO:0051607">
    <property type="term" value="P:defense response to virus"/>
    <property type="evidence" value="ECO:0007669"/>
    <property type="project" value="UniProtKB-KW"/>
</dbReference>